<dbReference type="EMBL" id="BGPR01080518">
    <property type="protein sequence ID" value="GBL79066.1"/>
    <property type="molecule type" value="Genomic_DNA"/>
</dbReference>
<dbReference type="Proteomes" id="UP000499080">
    <property type="component" value="Unassembled WGS sequence"/>
</dbReference>
<accession>A0A4Y2AIJ3</accession>
<sequence>MQRNAFSGTCVCWRSRGLNMRINRREMELRIGRDVSLFGDDFVMTENKKSSLFSIRQHWHRFRMRKVCHFLHDRRMTEQDEMGFQSSGDREYDVIELLVNGNEASHFV</sequence>
<gene>
    <name evidence="1" type="ORF">AVEN_61487_1</name>
</gene>
<organism evidence="1 2">
    <name type="scientific">Araneus ventricosus</name>
    <name type="common">Orbweaver spider</name>
    <name type="synonym">Epeira ventricosa</name>
    <dbReference type="NCBI Taxonomy" id="182803"/>
    <lineage>
        <taxon>Eukaryota</taxon>
        <taxon>Metazoa</taxon>
        <taxon>Ecdysozoa</taxon>
        <taxon>Arthropoda</taxon>
        <taxon>Chelicerata</taxon>
        <taxon>Arachnida</taxon>
        <taxon>Araneae</taxon>
        <taxon>Araneomorphae</taxon>
        <taxon>Entelegynae</taxon>
        <taxon>Araneoidea</taxon>
        <taxon>Araneidae</taxon>
        <taxon>Araneus</taxon>
    </lineage>
</organism>
<protein>
    <submittedName>
        <fullName evidence="1">Uncharacterized protein</fullName>
    </submittedName>
</protein>
<evidence type="ECO:0000313" key="2">
    <source>
        <dbReference type="Proteomes" id="UP000499080"/>
    </source>
</evidence>
<keyword evidence="2" id="KW-1185">Reference proteome</keyword>
<evidence type="ECO:0000313" key="1">
    <source>
        <dbReference type="EMBL" id="GBL79066.1"/>
    </source>
</evidence>
<comment type="caution">
    <text evidence="1">The sequence shown here is derived from an EMBL/GenBank/DDBJ whole genome shotgun (WGS) entry which is preliminary data.</text>
</comment>
<dbReference type="AlphaFoldDB" id="A0A4Y2AIJ3"/>
<name>A0A4Y2AIJ3_ARAVE</name>
<proteinExistence type="predicted"/>
<reference evidence="1 2" key="1">
    <citation type="journal article" date="2019" name="Sci. Rep.">
        <title>Orb-weaving spider Araneus ventricosus genome elucidates the spidroin gene catalogue.</title>
        <authorList>
            <person name="Kono N."/>
            <person name="Nakamura H."/>
            <person name="Ohtoshi R."/>
            <person name="Moran D.A.P."/>
            <person name="Shinohara A."/>
            <person name="Yoshida Y."/>
            <person name="Fujiwara M."/>
            <person name="Mori M."/>
            <person name="Tomita M."/>
            <person name="Arakawa K."/>
        </authorList>
    </citation>
    <scope>NUCLEOTIDE SEQUENCE [LARGE SCALE GENOMIC DNA]</scope>
</reference>